<dbReference type="AlphaFoldDB" id="A0A7J6D4C6"/>
<dbReference type="EMBL" id="JAAMOB010000004">
    <property type="protein sequence ID" value="KAF4114057.1"/>
    <property type="molecule type" value="Genomic_DNA"/>
</dbReference>
<gene>
    <name evidence="1" type="ORF">G5714_004280</name>
</gene>
<keyword evidence="2" id="KW-1185">Reference proteome</keyword>
<comment type="caution">
    <text evidence="1">The sequence shown here is derived from an EMBL/GenBank/DDBJ whole genome shotgun (WGS) entry which is preliminary data.</text>
</comment>
<accession>A0A7J6D4C6</accession>
<evidence type="ECO:0000313" key="2">
    <source>
        <dbReference type="Proteomes" id="UP000579812"/>
    </source>
</evidence>
<dbReference type="Proteomes" id="UP000579812">
    <property type="component" value="Unassembled WGS sequence"/>
</dbReference>
<evidence type="ECO:0000313" key="1">
    <source>
        <dbReference type="EMBL" id="KAF4114057.1"/>
    </source>
</evidence>
<proteinExistence type="predicted"/>
<sequence>MAKRPQTLAGDLPIIAQKTAATAETSAKTQIEVIKGCGVFCQAEAWRAARLATSATAMVQNLLLGTFDLETLLKSNLNGGKPTRGDGEQLDQIKKAAIIEVKEISEMLFNTTLQRKKKTDVKTLRKMNKQKKMIN</sequence>
<organism evidence="1 2">
    <name type="scientific">Onychostoma macrolepis</name>
    <dbReference type="NCBI Taxonomy" id="369639"/>
    <lineage>
        <taxon>Eukaryota</taxon>
        <taxon>Metazoa</taxon>
        <taxon>Chordata</taxon>
        <taxon>Craniata</taxon>
        <taxon>Vertebrata</taxon>
        <taxon>Euteleostomi</taxon>
        <taxon>Actinopterygii</taxon>
        <taxon>Neopterygii</taxon>
        <taxon>Teleostei</taxon>
        <taxon>Ostariophysi</taxon>
        <taxon>Cypriniformes</taxon>
        <taxon>Cyprinidae</taxon>
        <taxon>Acrossocheilinae</taxon>
        <taxon>Onychostoma</taxon>
    </lineage>
</organism>
<name>A0A7J6D4C6_9TELE</name>
<protein>
    <submittedName>
        <fullName evidence="1">Uncharacterized protein</fullName>
    </submittedName>
</protein>
<reference evidence="1 2" key="1">
    <citation type="submission" date="2020-04" db="EMBL/GenBank/DDBJ databases">
        <title>Chromosome-level genome assembly of a cyprinid fish Onychostoma macrolepis by integration of Nanopore Sequencing, Bionano and Hi-C technology.</title>
        <authorList>
            <person name="Wang D."/>
        </authorList>
    </citation>
    <scope>NUCLEOTIDE SEQUENCE [LARGE SCALE GENOMIC DNA]</scope>
    <source>
        <strain evidence="1">SWU-2019</strain>
        <tissue evidence="1">Muscle</tissue>
    </source>
</reference>